<feature type="domain" description="Cyclic nucleotide-binding" evidence="1">
    <location>
        <begin position="1"/>
        <end position="96"/>
    </location>
</feature>
<dbReference type="RefSeq" id="WP_219002825.1">
    <property type="nucleotide sequence ID" value="NZ_CP079194.1"/>
</dbReference>
<dbReference type="AlphaFoldDB" id="A0A8F6TWB8"/>
<name>A0A8F6TWB8_9RHOB</name>
<evidence type="ECO:0000313" key="2">
    <source>
        <dbReference type="EMBL" id="QXT39870.1"/>
    </source>
</evidence>
<sequence length="310" mass="32910">MTPEIHAALQSVGHAVTFDSGETLRERGAFAPDLLFIETGEVSCILSESDAPPLTVGPGAIVGEIGFLTGQGATATLRAIGPVTALSLDARALQRLRKDAPAVASDVLRHLARLLRARTAENEAAIPVMDADDRIDVVRCSTLDQRRTAQRVRYDVLCLESGQGSPDADDEEGVITDDLDASGTSFIAFTGVQAVGTMRLNFGSDVGENYNALQGVGGAEADLDKLAVISAVAVFEAYRTEQIYGQFFTAIRTFAQASGAEALYMTCPPEHEHLLTAHGFNRQRGEAPSPGPRELSMVLAPLSLPEISDD</sequence>
<dbReference type="Pfam" id="PF00027">
    <property type="entry name" value="cNMP_binding"/>
    <property type="match status" value="1"/>
</dbReference>
<keyword evidence="3" id="KW-1185">Reference proteome</keyword>
<dbReference type="InterPro" id="IPR000595">
    <property type="entry name" value="cNMP-bd_dom"/>
</dbReference>
<evidence type="ECO:0000259" key="1">
    <source>
        <dbReference type="PROSITE" id="PS50042"/>
    </source>
</evidence>
<proteinExistence type="predicted"/>
<dbReference type="Proteomes" id="UP000825009">
    <property type="component" value="Chromosome"/>
</dbReference>
<dbReference type="EMBL" id="CP079194">
    <property type="protein sequence ID" value="QXT39870.1"/>
    <property type="molecule type" value="Genomic_DNA"/>
</dbReference>
<gene>
    <name evidence="2" type="ORF">KYE46_01000</name>
</gene>
<evidence type="ECO:0000313" key="3">
    <source>
        <dbReference type="Proteomes" id="UP000825009"/>
    </source>
</evidence>
<dbReference type="PROSITE" id="PS50042">
    <property type="entry name" value="CNMP_BINDING_3"/>
    <property type="match status" value="1"/>
</dbReference>
<dbReference type="CDD" id="cd00038">
    <property type="entry name" value="CAP_ED"/>
    <property type="match status" value="1"/>
</dbReference>
<accession>A0A8F6TWB8</accession>
<protein>
    <submittedName>
        <fullName evidence="2">Cyclic nucleotide-binding domain-containing protein</fullName>
    </submittedName>
</protein>
<reference evidence="2 3" key="1">
    <citation type="submission" date="2021-07" db="EMBL/GenBank/DDBJ databases">
        <title>A novel Jannaschia species isolated from marine dinoflagellate Ceratoperidinium margalefii.</title>
        <authorList>
            <person name="Jiang Y."/>
            <person name="Li Z."/>
        </authorList>
    </citation>
    <scope>NUCLEOTIDE SEQUENCE [LARGE SCALE GENOMIC DNA]</scope>
    <source>
        <strain evidence="2 3">J12C1-MA-4</strain>
    </source>
</reference>
<dbReference type="KEGG" id="gce:KYE46_01000"/>
<organism evidence="2 3">
    <name type="scientific">Gymnodinialimonas ceratoperidinii</name>
    <dbReference type="NCBI Taxonomy" id="2856823"/>
    <lineage>
        <taxon>Bacteria</taxon>
        <taxon>Pseudomonadati</taxon>
        <taxon>Pseudomonadota</taxon>
        <taxon>Alphaproteobacteria</taxon>
        <taxon>Rhodobacterales</taxon>
        <taxon>Paracoccaceae</taxon>
        <taxon>Gymnodinialimonas</taxon>
    </lineage>
</organism>